<proteinExistence type="predicted"/>
<name>A0A9D2R2M5_9FIRM</name>
<gene>
    <name evidence="1" type="ORF">H9912_10910</name>
</gene>
<evidence type="ECO:0000313" key="1">
    <source>
        <dbReference type="EMBL" id="HJD32433.1"/>
    </source>
</evidence>
<accession>A0A9D2R2M5</accession>
<sequence length="100" mass="11551">MATKKAILELYNALNGTDYQDPDDLTVTTLENAVYMAMKNDVSFLLDERMTLYEHQSTRNPNMPLRDLIYIARLMEKYVNKRSLYQSETDGKVQNPAGIQ</sequence>
<dbReference type="EMBL" id="DWUW01000311">
    <property type="protein sequence ID" value="HJD32433.1"/>
    <property type="molecule type" value="Genomic_DNA"/>
</dbReference>
<reference evidence="1" key="1">
    <citation type="journal article" date="2021" name="PeerJ">
        <title>Extensive microbial diversity within the chicken gut microbiome revealed by metagenomics and culture.</title>
        <authorList>
            <person name="Gilroy R."/>
            <person name="Ravi A."/>
            <person name="Getino M."/>
            <person name="Pursley I."/>
            <person name="Horton D.L."/>
            <person name="Alikhan N.F."/>
            <person name="Baker D."/>
            <person name="Gharbi K."/>
            <person name="Hall N."/>
            <person name="Watson M."/>
            <person name="Adriaenssens E.M."/>
            <person name="Foster-Nyarko E."/>
            <person name="Jarju S."/>
            <person name="Secka A."/>
            <person name="Antonio M."/>
            <person name="Oren A."/>
            <person name="Chaudhuri R.R."/>
            <person name="La Ragione R."/>
            <person name="Hildebrand F."/>
            <person name="Pallen M.J."/>
        </authorList>
    </citation>
    <scope>NUCLEOTIDE SEQUENCE</scope>
    <source>
        <strain evidence="1">ChiHjej8B7-25341</strain>
    </source>
</reference>
<evidence type="ECO:0000313" key="2">
    <source>
        <dbReference type="Proteomes" id="UP000823851"/>
    </source>
</evidence>
<comment type="caution">
    <text evidence="1">The sequence shown here is derived from an EMBL/GenBank/DDBJ whole genome shotgun (WGS) entry which is preliminary data.</text>
</comment>
<reference evidence="1" key="2">
    <citation type="submission" date="2021-04" db="EMBL/GenBank/DDBJ databases">
        <authorList>
            <person name="Gilroy R."/>
        </authorList>
    </citation>
    <scope>NUCLEOTIDE SEQUENCE</scope>
    <source>
        <strain evidence="1">ChiHjej8B7-25341</strain>
    </source>
</reference>
<dbReference type="Proteomes" id="UP000823851">
    <property type="component" value="Unassembled WGS sequence"/>
</dbReference>
<organism evidence="1 2">
    <name type="scientific">Candidatus Eisenbergiella stercorigallinarum</name>
    <dbReference type="NCBI Taxonomy" id="2838557"/>
    <lineage>
        <taxon>Bacteria</taxon>
        <taxon>Bacillati</taxon>
        <taxon>Bacillota</taxon>
        <taxon>Clostridia</taxon>
        <taxon>Lachnospirales</taxon>
        <taxon>Lachnospiraceae</taxon>
        <taxon>Eisenbergiella</taxon>
    </lineage>
</organism>
<dbReference type="AlphaFoldDB" id="A0A9D2R2M5"/>
<protein>
    <submittedName>
        <fullName evidence="1">Uncharacterized protein</fullName>
    </submittedName>
</protein>